<organism evidence="2 3">
    <name type="scientific">Musa balbisiana</name>
    <name type="common">Banana</name>
    <dbReference type="NCBI Taxonomy" id="52838"/>
    <lineage>
        <taxon>Eukaryota</taxon>
        <taxon>Viridiplantae</taxon>
        <taxon>Streptophyta</taxon>
        <taxon>Embryophyta</taxon>
        <taxon>Tracheophyta</taxon>
        <taxon>Spermatophyta</taxon>
        <taxon>Magnoliopsida</taxon>
        <taxon>Liliopsida</taxon>
        <taxon>Zingiberales</taxon>
        <taxon>Musaceae</taxon>
        <taxon>Musa</taxon>
    </lineage>
</organism>
<keyword evidence="3" id="KW-1185">Reference proteome</keyword>
<evidence type="ECO:0000313" key="3">
    <source>
        <dbReference type="Proteomes" id="UP000317650"/>
    </source>
</evidence>
<dbReference type="AlphaFoldDB" id="A0A4S8IMP3"/>
<feature type="region of interest" description="Disordered" evidence="1">
    <location>
        <begin position="1"/>
        <end position="26"/>
    </location>
</feature>
<protein>
    <submittedName>
        <fullName evidence="2">Uncharacterized protein</fullName>
    </submittedName>
</protein>
<feature type="compositionally biased region" description="Low complexity" evidence="1">
    <location>
        <begin position="149"/>
        <end position="160"/>
    </location>
</feature>
<evidence type="ECO:0000313" key="2">
    <source>
        <dbReference type="EMBL" id="THU49793.1"/>
    </source>
</evidence>
<evidence type="ECO:0000256" key="1">
    <source>
        <dbReference type="SAM" id="MobiDB-lite"/>
    </source>
</evidence>
<sequence length="255" mass="26608">MAELRDPASCSLPPSPVTRGSRRTRSGGLSRISRLWMGERPGSFTLRGGSAVLLKSDVVSKAFVHIVGSRRNTTDAAGYSPWLPAKRGILQLQLKCISSFSWGNVMVYRKGSHKDAWCSHSSGSLTSGFQTGGLSSSASASSTHILGESSPSSSLPSRSSACADTPTVLHRSLAAASSAAARMSSGSELRGRGSCSADSGKLSCASRPLSRSAATSCATAAISADSKLPSQILLFFPGSLISDTHFPHFLFLTPR</sequence>
<feature type="region of interest" description="Disordered" evidence="1">
    <location>
        <begin position="140"/>
        <end position="162"/>
    </location>
</feature>
<dbReference type="Proteomes" id="UP000317650">
    <property type="component" value="Chromosome 6"/>
</dbReference>
<accession>A0A4S8IMP3</accession>
<proteinExistence type="predicted"/>
<dbReference type="EMBL" id="PYDT01000009">
    <property type="protein sequence ID" value="THU49793.1"/>
    <property type="molecule type" value="Genomic_DNA"/>
</dbReference>
<comment type="caution">
    <text evidence="2">The sequence shown here is derived from an EMBL/GenBank/DDBJ whole genome shotgun (WGS) entry which is preliminary data.</text>
</comment>
<gene>
    <name evidence="2" type="ORF">C4D60_Mb06t13270</name>
</gene>
<name>A0A4S8IMP3_MUSBA</name>
<reference evidence="2 3" key="1">
    <citation type="journal article" date="2019" name="Nat. Plants">
        <title>Genome sequencing of Musa balbisiana reveals subgenome evolution and function divergence in polyploid bananas.</title>
        <authorList>
            <person name="Yao X."/>
        </authorList>
    </citation>
    <scope>NUCLEOTIDE SEQUENCE [LARGE SCALE GENOMIC DNA]</scope>
    <source>
        <strain evidence="3">cv. DH-PKW</strain>
        <tissue evidence="2">Leaves</tissue>
    </source>
</reference>